<feature type="compositionally biased region" description="Basic residues" evidence="2">
    <location>
        <begin position="161"/>
        <end position="170"/>
    </location>
</feature>
<proteinExistence type="inferred from homology"/>
<feature type="region of interest" description="Disordered" evidence="2">
    <location>
        <begin position="515"/>
        <end position="550"/>
    </location>
</feature>
<dbReference type="AlphaFoldDB" id="K3X0B6"/>
<dbReference type="eggNOG" id="ENOG502S3B0">
    <property type="taxonomic scope" value="Eukaryota"/>
</dbReference>
<dbReference type="PANTHER" id="PTHR23035">
    <property type="entry name" value="CILIA- AND FLAGELLA-ASSOCIATED PROTEIN 97-RELATED"/>
    <property type="match status" value="1"/>
</dbReference>
<dbReference type="InterPro" id="IPR038791">
    <property type="entry name" value="Cfap97/Hemingway"/>
</dbReference>
<feature type="compositionally biased region" description="Basic and acidic residues" evidence="2">
    <location>
        <begin position="515"/>
        <end position="524"/>
    </location>
</feature>
<organism evidence="3 4">
    <name type="scientific">Globisporangium ultimum (strain ATCC 200006 / CBS 805.95 / DAOM BR144)</name>
    <name type="common">Pythium ultimum</name>
    <dbReference type="NCBI Taxonomy" id="431595"/>
    <lineage>
        <taxon>Eukaryota</taxon>
        <taxon>Sar</taxon>
        <taxon>Stramenopiles</taxon>
        <taxon>Oomycota</taxon>
        <taxon>Peronosporomycetes</taxon>
        <taxon>Pythiales</taxon>
        <taxon>Pythiaceae</taxon>
        <taxon>Globisporangium</taxon>
    </lineage>
</organism>
<reference evidence="4" key="2">
    <citation type="submission" date="2010-04" db="EMBL/GenBank/DDBJ databases">
        <authorList>
            <person name="Buell R."/>
            <person name="Hamilton J."/>
            <person name="Hostetler J."/>
        </authorList>
    </citation>
    <scope>NUCLEOTIDE SEQUENCE [LARGE SCALE GENOMIC DNA]</scope>
    <source>
        <strain evidence="4">DAOM:BR144</strain>
    </source>
</reference>
<feature type="compositionally biased region" description="Polar residues" evidence="2">
    <location>
        <begin position="312"/>
        <end position="352"/>
    </location>
</feature>
<evidence type="ECO:0000313" key="3">
    <source>
        <dbReference type="EnsemblProtists" id="PYU1_T010665"/>
    </source>
</evidence>
<dbReference type="Pfam" id="PF13879">
    <property type="entry name" value="Hmw_CFAP97"/>
    <property type="match status" value="1"/>
</dbReference>
<dbReference type="PANTHER" id="PTHR23035:SF2">
    <property type="entry name" value="KIAA1430 HOMOLOGUE"/>
    <property type="match status" value="1"/>
</dbReference>
<reference evidence="3" key="3">
    <citation type="submission" date="2015-02" db="UniProtKB">
        <authorList>
            <consortium name="EnsemblProtists"/>
        </authorList>
    </citation>
    <scope>IDENTIFICATION</scope>
    <source>
        <strain evidence="3">DAOM BR144</strain>
    </source>
</reference>
<dbReference type="InterPro" id="IPR029488">
    <property type="entry name" value="Hmw/CFAP97"/>
</dbReference>
<evidence type="ECO:0000256" key="2">
    <source>
        <dbReference type="SAM" id="MobiDB-lite"/>
    </source>
</evidence>
<dbReference type="EnsemblProtists" id="PYU1_T010665">
    <property type="protein sequence ID" value="PYU1_T010665"/>
    <property type="gene ID" value="PYU1_G010642"/>
</dbReference>
<feature type="region of interest" description="Disordered" evidence="2">
    <location>
        <begin position="42"/>
        <end position="66"/>
    </location>
</feature>
<dbReference type="EMBL" id="GL376592">
    <property type="status" value="NOT_ANNOTATED_CDS"/>
    <property type="molecule type" value="Genomic_DNA"/>
</dbReference>
<feature type="region of interest" description="Disordered" evidence="2">
    <location>
        <begin position="262"/>
        <end position="369"/>
    </location>
</feature>
<dbReference type="Proteomes" id="UP000019132">
    <property type="component" value="Unassembled WGS sequence"/>
</dbReference>
<feature type="compositionally biased region" description="Polar residues" evidence="2">
    <location>
        <begin position="541"/>
        <end position="550"/>
    </location>
</feature>
<evidence type="ECO:0000256" key="1">
    <source>
        <dbReference type="ARBA" id="ARBA00008315"/>
    </source>
</evidence>
<evidence type="ECO:0000313" key="4">
    <source>
        <dbReference type="Proteomes" id="UP000019132"/>
    </source>
</evidence>
<protein>
    <submittedName>
        <fullName evidence="3">Uncharacterized protein</fullName>
    </submittedName>
</protein>
<comment type="similarity">
    <text evidence="1">Belongs to the CFAP97 family.</text>
</comment>
<accession>K3X0B6</accession>
<dbReference type="HOGENOM" id="CLU_492186_0_0_1"/>
<dbReference type="OMA" id="MARTHEW"/>
<sequence length="674" mass="76209">MNKRFAFDNRLCYERTVAHHHLLHQQKLQTILPTALSPSKVYLDSNAPPKQPHLGTNAKRKQLEKEKQSEIELQNERLAYKMEQILHRQENALLAVSSSYGITHPRSPHITGGGANSDAPILYTHPIPPSPIAQSKECTSPTEEQMQRIATPMPPKTRLLSPKKSRHSPARLHMPGIRPDATQTPLVDCYLSPEVTIGRGAACNKRTLINRGVQKRHEERIADENRRMKARVQMQKPFYNTKQWDADWQKMGQRFSHLRQNGTVGYLLPPPKTSTGTSRPLAAASPRAPRSQEKPRTSHGLPHLRSHDGDGNVTSSPPASNRTARMQQQISIGSRSNSKQKPSSMTTTSQPRRSPAHDGQGDSTVANDYDSSGVRVVELSPCVFLEATTRKGVHLHVEELQVEVVRTKLLVSERDLGDRGLVIRGLWAENVRGYHHVGMDTLQRIAQETEDLEIMIKLETVACIPQFGANFPRLSNLLTEEELETLLVRLVQRVHIELVEDQNDLRISMRLPRIPSDRNKHDASNEDGTVGQRLPRRPRSCPSTMSSSTMARTHEWMWPSQGGSCTTTDPGDDEVKLQYQKSQQQQFGSLFIIGKTRYGLRLNGGYYLVRFFFTPSPPKLTLQTIRTGKQNDTHVRVRVVPYSPQHVEALLFQLEADKISREEFVIYEICKVLQ</sequence>
<feature type="region of interest" description="Disordered" evidence="2">
    <location>
        <begin position="154"/>
        <end position="179"/>
    </location>
</feature>
<dbReference type="VEuPathDB" id="FungiDB:PYU1_G010642"/>
<feature type="compositionally biased region" description="Low complexity" evidence="2">
    <location>
        <begin position="278"/>
        <end position="289"/>
    </location>
</feature>
<dbReference type="InParanoid" id="K3X0B6"/>
<keyword evidence="4" id="KW-1185">Reference proteome</keyword>
<name>K3X0B6_GLOUD</name>
<reference evidence="4" key="1">
    <citation type="journal article" date="2010" name="Genome Biol.">
        <title>Genome sequence of the necrotrophic plant pathogen Pythium ultimum reveals original pathogenicity mechanisms and effector repertoire.</title>
        <authorList>
            <person name="Levesque C.A."/>
            <person name="Brouwer H."/>
            <person name="Cano L."/>
            <person name="Hamilton J.P."/>
            <person name="Holt C."/>
            <person name="Huitema E."/>
            <person name="Raffaele S."/>
            <person name="Robideau G.P."/>
            <person name="Thines M."/>
            <person name="Win J."/>
            <person name="Zerillo M.M."/>
            <person name="Beakes G.W."/>
            <person name="Boore J.L."/>
            <person name="Busam D."/>
            <person name="Dumas B."/>
            <person name="Ferriera S."/>
            <person name="Fuerstenberg S.I."/>
            <person name="Gachon C.M."/>
            <person name="Gaulin E."/>
            <person name="Govers F."/>
            <person name="Grenville-Briggs L."/>
            <person name="Horner N."/>
            <person name="Hostetler J."/>
            <person name="Jiang R.H."/>
            <person name="Johnson J."/>
            <person name="Krajaejun T."/>
            <person name="Lin H."/>
            <person name="Meijer H.J."/>
            <person name="Moore B."/>
            <person name="Morris P."/>
            <person name="Phuntmart V."/>
            <person name="Puiu D."/>
            <person name="Shetty J."/>
            <person name="Stajich J.E."/>
            <person name="Tripathy S."/>
            <person name="Wawra S."/>
            <person name="van West P."/>
            <person name="Whitty B.R."/>
            <person name="Coutinho P.M."/>
            <person name="Henrissat B."/>
            <person name="Martin F."/>
            <person name="Thomas P.D."/>
            <person name="Tyler B.M."/>
            <person name="De Vries R.P."/>
            <person name="Kamoun S."/>
            <person name="Yandell M."/>
            <person name="Tisserat N."/>
            <person name="Buell C.R."/>
        </authorList>
    </citation>
    <scope>NUCLEOTIDE SEQUENCE</scope>
    <source>
        <strain evidence="4">DAOM:BR144</strain>
    </source>
</reference>